<keyword evidence="2 3" id="KW-0067">ATP-binding</keyword>
<keyword evidence="1 3" id="KW-0547">Nucleotide-binding</keyword>
<dbReference type="InterPro" id="IPR003796">
    <property type="entry name" value="RNR_NrdR-like"/>
</dbReference>
<organism evidence="5 6">
    <name type="scientific">Candidatus Acidianus copahuensis</name>
    <dbReference type="NCBI Taxonomy" id="1160895"/>
    <lineage>
        <taxon>Archaea</taxon>
        <taxon>Thermoproteota</taxon>
        <taxon>Thermoprotei</taxon>
        <taxon>Sulfolobales</taxon>
        <taxon>Sulfolobaceae</taxon>
        <taxon>Acidianus</taxon>
    </lineage>
</organism>
<dbReference type="PANTHER" id="PTHR30455">
    <property type="entry name" value="TRANSCRIPTIONAL REPRESSOR NRDR"/>
    <property type="match status" value="1"/>
</dbReference>
<reference evidence="5 6" key="1">
    <citation type="submission" date="2014-03" db="EMBL/GenBank/DDBJ databases">
        <title>Draft genome sequence of the novel thermoacidophilic archaea Acidianus copahuensis ALE1 strain, isolated from Copahue volcanic area in Neuquen Argentina.</title>
        <authorList>
            <person name="Urbieta M.S."/>
            <person name="Rascovan N."/>
            <person name="Castro C."/>
            <person name="Revale S."/>
            <person name="Giaveno M.A."/>
            <person name="Vazquez M.P."/>
            <person name="Donati E.R."/>
        </authorList>
    </citation>
    <scope>NUCLEOTIDE SEQUENCE [LARGE SCALE GENOMIC DNA]</scope>
    <source>
        <strain evidence="5 6">ALE1</strain>
    </source>
</reference>
<dbReference type="GO" id="GO:0008270">
    <property type="term" value="F:zinc ion binding"/>
    <property type="evidence" value="ECO:0007669"/>
    <property type="project" value="InterPro"/>
</dbReference>
<dbReference type="PROSITE" id="PS51161">
    <property type="entry name" value="ATP_CONE"/>
    <property type="match status" value="1"/>
</dbReference>
<dbReference type="STRING" id="1160895.CM19_12440"/>
<dbReference type="OrthoDB" id="39386at2157"/>
<evidence type="ECO:0000256" key="3">
    <source>
        <dbReference type="PROSITE-ProRule" id="PRU00492"/>
    </source>
</evidence>
<dbReference type="AlphaFoldDB" id="A0A031LJS4"/>
<dbReference type="Pfam" id="PF03477">
    <property type="entry name" value="ATP-cone"/>
    <property type="match status" value="1"/>
</dbReference>
<feature type="domain" description="ATP-cone" evidence="4">
    <location>
        <begin position="2"/>
        <end position="88"/>
    </location>
</feature>
<dbReference type="GO" id="GO:0045892">
    <property type="term" value="P:negative regulation of DNA-templated transcription"/>
    <property type="evidence" value="ECO:0007669"/>
    <property type="project" value="InterPro"/>
</dbReference>
<evidence type="ECO:0000259" key="4">
    <source>
        <dbReference type="PROSITE" id="PS51161"/>
    </source>
</evidence>
<name>A0A031LJS4_9CREN</name>
<comment type="caution">
    <text evidence="5">The sequence shown here is derived from an EMBL/GenBank/DDBJ whole genome shotgun (WGS) entry which is preliminary data.</text>
</comment>
<proteinExistence type="predicted"/>
<protein>
    <submittedName>
        <fullName evidence="5">ATPase</fullName>
    </submittedName>
</protein>
<sequence length="93" mass="10916">MTKVIKRDDSEEDLIYEKIVVSVLKTGASVEIARKIAFIVIGKIYSDGKDKISARELTSLILQQLKKENEEWYRRWIAFDKIAKKRETEKEIQ</sequence>
<dbReference type="GO" id="GO:0005524">
    <property type="term" value="F:ATP binding"/>
    <property type="evidence" value="ECO:0007669"/>
    <property type="project" value="UniProtKB-UniRule"/>
</dbReference>
<gene>
    <name evidence="5" type="ORF">CM19_12440</name>
</gene>
<accession>A0A031LJS4</accession>
<evidence type="ECO:0000313" key="6">
    <source>
        <dbReference type="Proteomes" id="UP000024332"/>
    </source>
</evidence>
<evidence type="ECO:0000313" key="5">
    <source>
        <dbReference type="EMBL" id="EZQ01740.1"/>
    </source>
</evidence>
<dbReference type="Proteomes" id="UP000024332">
    <property type="component" value="Unassembled WGS sequence"/>
</dbReference>
<dbReference type="PANTHER" id="PTHR30455:SF2">
    <property type="entry name" value="TRANSCRIPTIONAL REPRESSOR NRDR"/>
    <property type="match status" value="1"/>
</dbReference>
<dbReference type="EMBL" id="JFZT01000062">
    <property type="protein sequence ID" value="EZQ01740.1"/>
    <property type="molecule type" value="Genomic_DNA"/>
</dbReference>
<evidence type="ECO:0000256" key="2">
    <source>
        <dbReference type="ARBA" id="ARBA00022840"/>
    </source>
</evidence>
<keyword evidence="6" id="KW-1185">Reference proteome</keyword>
<dbReference type="RefSeq" id="WP_048100656.1">
    <property type="nucleotide sequence ID" value="NZ_JFZT01000062.1"/>
</dbReference>
<dbReference type="InterPro" id="IPR005144">
    <property type="entry name" value="ATP-cone_dom"/>
</dbReference>
<evidence type="ECO:0000256" key="1">
    <source>
        <dbReference type="ARBA" id="ARBA00022741"/>
    </source>
</evidence>